<dbReference type="PANTHER" id="PTHR33463">
    <property type="entry name" value="NB-ARC DOMAIN-CONTAINING PROTEIN-RELATED"/>
    <property type="match status" value="1"/>
</dbReference>
<dbReference type="AlphaFoldDB" id="A0A2N9GWR2"/>
<reference evidence="9" key="1">
    <citation type="submission" date="2018-02" db="EMBL/GenBank/DDBJ databases">
        <authorList>
            <person name="Cohen D.B."/>
            <person name="Kent A.D."/>
        </authorList>
    </citation>
    <scope>NUCLEOTIDE SEQUENCE</scope>
</reference>
<keyword evidence="5" id="KW-0611">Plant defense</keyword>
<dbReference type="GO" id="GO:0006952">
    <property type="term" value="P:defense response"/>
    <property type="evidence" value="ECO:0007669"/>
    <property type="project" value="UniProtKB-KW"/>
</dbReference>
<dbReference type="InterPro" id="IPR032675">
    <property type="entry name" value="LRR_dom_sf"/>
</dbReference>
<evidence type="ECO:0000259" key="8">
    <source>
        <dbReference type="Pfam" id="PF23559"/>
    </source>
</evidence>
<dbReference type="Gene3D" id="1.10.10.10">
    <property type="entry name" value="Winged helix-like DNA-binding domain superfamily/Winged helix DNA-binding domain"/>
    <property type="match status" value="1"/>
</dbReference>
<dbReference type="Pfam" id="PF00931">
    <property type="entry name" value="NB-ARC"/>
    <property type="match status" value="1"/>
</dbReference>
<dbReference type="FunFam" id="1.10.10.10:FF:000322">
    <property type="entry name" value="Probable disease resistance protein At1g63360"/>
    <property type="match status" value="1"/>
</dbReference>
<sequence length="638" mass="72460">MRAQLLPGKTPKQEVEGWLQDVERMNAEIQAIEREAGEGKCFSRAHVGKLAFKKIGEIEELYQRGAFNDSLVLDPPVSHGETFPTTVLIGESTAERVKEKIWACLLDDDDVRKIGVYGMGGMSCKNIKMELLSKEEAQKLFLDKLGRDVFDTPDLKVIAEECLLHCALYPEDFKIEKPELIEHLIDEGIIERRNSRQAEFDRGYSMLNKLENACLLEGGIEENDEEKFVKMHDLVRDMVLRVASPQFKVEGHLGLEDFSDEGKWREDLVKASLMYNNISRIPPNASPMCPKLSTLLLQDTGIESLPNSVSNLENLTTLRLRRCWKLKHVPSLAKLTKLRKLDLGNTGITEVPHGLEMLVNLRYLNLNVYTLKIMPPEILPKLSCLQYLIFFSDMKLEEVASLKNLETFGGRFSDMYEFSTYMEKGQLATYEIHVGSIRNFQAQSGAKRGEVSGFRASLKGRDSREPIRVVWLADPKWQVHLDLSNVDDEKKRAAKLAQAVMRRQQSVLILDDVWNHFVLEKVEIPVRVNGCKLILTTRLLDACRRLGCQVKIKVEPFSKEEAWSLFLEKVGYGVALPPEVTDIARSVAKECAGLPLAITVPAGSMRGVDDICERRNTLEILKESKVGQDDMELRFFKY</sequence>
<evidence type="ECO:0000313" key="9">
    <source>
        <dbReference type="EMBL" id="SPD03943.1"/>
    </source>
</evidence>
<proteinExistence type="inferred from homology"/>
<dbReference type="InterPro" id="IPR042197">
    <property type="entry name" value="Apaf_helical"/>
</dbReference>
<evidence type="ECO:0000256" key="2">
    <source>
        <dbReference type="ARBA" id="ARBA00022614"/>
    </source>
</evidence>
<organism evidence="9">
    <name type="scientific">Fagus sylvatica</name>
    <name type="common">Beechnut</name>
    <dbReference type="NCBI Taxonomy" id="28930"/>
    <lineage>
        <taxon>Eukaryota</taxon>
        <taxon>Viridiplantae</taxon>
        <taxon>Streptophyta</taxon>
        <taxon>Embryophyta</taxon>
        <taxon>Tracheophyta</taxon>
        <taxon>Spermatophyta</taxon>
        <taxon>Magnoliopsida</taxon>
        <taxon>eudicotyledons</taxon>
        <taxon>Gunneridae</taxon>
        <taxon>Pentapetalae</taxon>
        <taxon>rosids</taxon>
        <taxon>fabids</taxon>
        <taxon>Fagales</taxon>
        <taxon>Fagaceae</taxon>
        <taxon>Fagus</taxon>
    </lineage>
</organism>
<evidence type="ECO:0000256" key="1">
    <source>
        <dbReference type="ARBA" id="ARBA00008894"/>
    </source>
</evidence>
<dbReference type="Gene3D" id="1.10.8.430">
    <property type="entry name" value="Helical domain of apoptotic protease-activating factors"/>
    <property type="match status" value="1"/>
</dbReference>
<dbReference type="Gene3D" id="3.80.10.10">
    <property type="entry name" value="Ribonuclease Inhibitor"/>
    <property type="match status" value="1"/>
</dbReference>
<protein>
    <submittedName>
        <fullName evidence="9">Uncharacterized protein</fullName>
    </submittedName>
</protein>
<evidence type="ECO:0000256" key="5">
    <source>
        <dbReference type="ARBA" id="ARBA00022821"/>
    </source>
</evidence>
<dbReference type="SUPFAM" id="SSF52540">
    <property type="entry name" value="P-loop containing nucleoside triphosphate hydrolases"/>
    <property type="match status" value="1"/>
</dbReference>
<dbReference type="InterPro" id="IPR027417">
    <property type="entry name" value="P-loop_NTPase"/>
</dbReference>
<gene>
    <name evidence="9" type="ORF">FSB_LOCUS31825</name>
</gene>
<comment type="similarity">
    <text evidence="1">Belongs to the disease resistance NB-LRR family.</text>
</comment>
<evidence type="ECO:0000256" key="3">
    <source>
        <dbReference type="ARBA" id="ARBA00022737"/>
    </source>
</evidence>
<dbReference type="InterPro" id="IPR050905">
    <property type="entry name" value="Plant_NBS-LRR"/>
</dbReference>
<evidence type="ECO:0000256" key="4">
    <source>
        <dbReference type="ARBA" id="ARBA00022741"/>
    </source>
</evidence>
<name>A0A2N9GWR2_FAGSY</name>
<dbReference type="InterPro" id="IPR036388">
    <property type="entry name" value="WH-like_DNA-bd_sf"/>
</dbReference>
<dbReference type="Pfam" id="PF23559">
    <property type="entry name" value="WHD_DRP"/>
    <property type="match status" value="1"/>
</dbReference>
<accession>A0A2N9GWR2</accession>
<dbReference type="InterPro" id="IPR002182">
    <property type="entry name" value="NB-ARC"/>
</dbReference>
<dbReference type="PANTHER" id="PTHR33463:SF187">
    <property type="entry name" value="AND NB-ARC DOMAIN DISEASE RESISTANCE PROTEIN, PUTATIVE-RELATED"/>
    <property type="match status" value="1"/>
</dbReference>
<feature type="domain" description="NB-ARC" evidence="7">
    <location>
        <begin position="486"/>
        <end position="571"/>
    </location>
</feature>
<dbReference type="Gene3D" id="3.40.50.300">
    <property type="entry name" value="P-loop containing nucleotide triphosphate hydrolases"/>
    <property type="match status" value="1"/>
</dbReference>
<dbReference type="SUPFAM" id="SSF52058">
    <property type="entry name" value="L domain-like"/>
    <property type="match status" value="1"/>
</dbReference>
<feature type="domain" description="Disease resistance protein winged helix" evidence="8">
    <location>
        <begin position="168"/>
        <end position="239"/>
    </location>
</feature>
<keyword evidence="2" id="KW-0433">Leucine-rich repeat</keyword>
<dbReference type="InterPro" id="IPR058922">
    <property type="entry name" value="WHD_DRP"/>
</dbReference>
<keyword evidence="6" id="KW-0067">ATP-binding</keyword>
<dbReference type="EMBL" id="OIVN01002472">
    <property type="protein sequence ID" value="SPD03943.1"/>
    <property type="molecule type" value="Genomic_DNA"/>
</dbReference>
<dbReference type="GO" id="GO:0005524">
    <property type="term" value="F:ATP binding"/>
    <property type="evidence" value="ECO:0007669"/>
    <property type="project" value="UniProtKB-KW"/>
</dbReference>
<keyword evidence="4" id="KW-0547">Nucleotide-binding</keyword>
<evidence type="ECO:0000259" key="7">
    <source>
        <dbReference type="Pfam" id="PF00931"/>
    </source>
</evidence>
<keyword evidence="3" id="KW-0677">Repeat</keyword>
<dbReference type="GO" id="GO:0043531">
    <property type="term" value="F:ADP binding"/>
    <property type="evidence" value="ECO:0007669"/>
    <property type="project" value="InterPro"/>
</dbReference>
<evidence type="ECO:0000256" key="6">
    <source>
        <dbReference type="ARBA" id="ARBA00022840"/>
    </source>
</evidence>